<keyword evidence="6" id="KW-1185">Reference proteome</keyword>
<dbReference type="NCBIfam" id="TIGR00350">
    <property type="entry name" value="lytR_cpsA_psr"/>
    <property type="match status" value="1"/>
</dbReference>
<reference evidence="5 6" key="1">
    <citation type="submission" date="2020-07" db="EMBL/GenBank/DDBJ databases">
        <title>Sequencing the genomes of 1000 actinobacteria strains.</title>
        <authorList>
            <person name="Klenk H.-P."/>
        </authorList>
    </citation>
    <scope>NUCLEOTIDE SEQUENCE [LARGE SCALE GENOMIC DNA]</scope>
    <source>
        <strain evidence="5 6">DSM 103164</strain>
    </source>
</reference>
<evidence type="ECO:0000256" key="2">
    <source>
        <dbReference type="SAM" id="MobiDB-lite"/>
    </source>
</evidence>
<dbReference type="Gene3D" id="3.40.630.190">
    <property type="entry name" value="LCP protein"/>
    <property type="match status" value="1"/>
</dbReference>
<dbReference type="RefSeq" id="WP_179444174.1">
    <property type="nucleotide sequence ID" value="NZ_JACBZS010000001.1"/>
</dbReference>
<name>A0A7Z0IK86_9ACTN</name>
<dbReference type="Proteomes" id="UP000527616">
    <property type="component" value="Unassembled WGS sequence"/>
</dbReference>
<feature type="compositionally biased region" description="Basic and acidic residues" evidence="2">
    <location>
        <begin position="483"/>
        <end position="510"/>
    </location>
</feature>
<dbReference type="InterPro" id="IPR004474">
    <property type="entry name" value="LytR_CpsA_psr"/>
</dbReference>
<accession>A0A7Z0IK86</accession>
<protein>
    <submittedName>
        <fullName evidence="5">LCP family protein required for cell wall assembly</fullName>
    </submittedName>
</protein>
<feature type="region of interest" description="Disordered" evidence="2">
    <location>
        <begin position="1"/>
        <end position="30"/>
    </location>
</feature>
<dbReference type="AlphaFoldDB" id="A0A7Z0IK86"/>
<feature type="region of interest" description="Disordered" evidence="2">
    <location>
        <begin position="455"/>
        <end position="530"/>
    </location>
</feature>
<evidence type="ECO:0000313" key="6">
    <source>
        <dbReference type="Proteomes" id="UP000527616"/>
    </source>
</evidence>
<sequence>MSDPTHRPAISRAGSRRPGPDDRGSEAAGRSDGIRLRRGMGLLLITLLVPGSAQIAAGNRRLGRLAVRCWLIMLGVVVLFGTGLLLARGATIAVLAFPPVTAALCIAVVAAGIGWALLFADAWRIARPPELARQHRPAFALIALVLALGALLGSAGTARTVWAQGSLLSSVFVGGGQTAPSAGRINVLLLGADDGKGRVGLRPDSMTVASIDAETGRTVLFSIPRNLQGAPFPDSSPLKQFYPDGFRCAEEKCMINGVYTEATEVHKGLYPESVGDPGLQATREVIGELLGLQINYYAMIDLAGFEQLIDAVGGIRLDINKPIPVGGGSSKISRYIQPGKNVLLNGEDALWVARSRAESSDYDRMSRQKCVMNAMLQQLDPVTVLTKFTAIADAGKEIVETDIPTDKVDSMIELALKARSTKISSVAFVPPLIKPAQPDLALIRATVQEKIAAAEAADVPATSPPAPADKQSDGAKPSGPVESSKDKSGSGKDDAGSDREGSGKKDRADTGDAAEPQPANDDLGEVCSAA</sequence>
<evidence type="ECO:0000259" key="4">
    <source>
        <dbReference type="Pfam" id="PF03816"/>
    </source>
</evidence>
<proteinExistence type="inferred from homology"/>
<evidence type="ECO:0000256" key="1">
    <source>
        <dbReference type="ARBA" id="ARBA00006068"/>
    </source>
</evidence>
<keyword evidence="3" id="KW-0812">Transmembrane</keyword>
<gene>
    <name evidence="5" type="ORF">GGQ54_000752</name>
</gene>
<comment type="caution">
    <text evidence="5">The sequence shown here is derived from an EMBL/GenBank/DDBJ whole genome shotgun (WGS) entry which is preliminary data.</text>
</comment>
<feature type="transmembrane region" description="Helical" evidence="3">
    <location>
        <begin position="92"/>
        <end position="118"/>
    </location>
</feature>
<feature type="transmembrane region" description="Helical" evidence="3">
    <location>
        <begin position="40"/>
        <end position="58"/>
    </location>
</feature>
<keyword evidence="3" id="KW-0472">Membrane</keyword>
<feature type="transmembrane region" description="Helical" evidence="3">
    <location>
        <begin position="139"/>
        <end position="162"/>
    </location>
</feature>
<dbReference type="EMBL" id="JACBZS010000001">
    <property type="protein sequence ID" value="NYI70192.1"/>
    <property type="molecule type" value="Genomic_DNA"/>
</dbReference>
<keyword evidence="3" id="KW-1133">Transmembrane helix</keyword>
<dbReference type="PANTHER" id="PTHR33392">
    <property type="entry name" value="POLYISOPRENYL-TEICHOIC ACID--PEPTIDOGLYCAN TEICHOIC ACID TRANSFERASE TAGU"/>
    <property type="match status" value="1"/>
</dbReference>
<evidence type="ECO:0000313" key="5">
    <source>
        <dbReference type="EMBL" id="NYI70192.1"/>
    </source>
</evidence>
<organism evidence="5 6">
    <name type="scientific">Naumannella cuiyingiana</name>
    <dbReference type="NCBI Taxonomy" id="1347891"/>
    <lineage>
        <taxon>Bacteria</taxon>
        <taxon>Bacillati</taxon>
        <taxon>Actinomycetota</taxon>
        <taxon>Actinomycetes</taxon>
        <taxon>Propionibacteriales</taxon>
        <taxon>Propionibacteriaceae</taxon>
        <taxon>Naumannella</taxon>
    </lineage>
</organism>
<dbReference type="PANTHER" id="PTHR33392:SF6">
    <property type="entry name" value="POLYISOPRENYL-TEICHOIC ACID--PEPTIDOGLYCAN TEICHOIC ACID TRANSFERASE TAGU"/>
    <property type="match status" value="1"/>
</dbReference>
<evidence type="ECO:0000256" key="3">
    <source>
        <dbReference type="SAM" id="Phobius"/>
    </source>
</evidence>
<feature type="transmembrane region" description="Helical" evidence="3">
    <location>
        <begin position="65"/>
        <end position="86"/>
    </location>
</feature>
<comment type="similarity">
    <text evidence="1">Belongs to the LytR/CpsA/Psr (LCP) family.</text>
</comment>
<dbReference type="Pfam" id="PF03816">
    <property type="entry name" value="LytR_cpsA_psr"/>
    <property type="match status" value="1"/>
</dbReference>
<feature type="domain" description="Cell envelope-related transcriptional attenuator" evidence="4">
    <location>
        <begin position="202"/>
        <end position="379"/>
    </location>
</feature>
<dbReference type="InterPro" id="IPR050922">
    <property type="entry name" value="LytR/CpsA/Psr_CW_biosynth"/>
</dbReference>